<dbReference type="PANTHER" id="PTHR46430">
    <property type="entry name" value="PROTEIN SKT5-RELATED"/>
    <property type="match status" value="1"/>
</dbReference>
<dbReference type="Proteomes" id="UP000054107">
    <property type="component" value="Unassembled WGS sequence"/>
</dbReference>
<dbReference type="STRING" id="35722.A0A0B7NN29"/>
<dbReference type="Pfam" id="PF08238">
    <property type="entry name" value="Sel1"/>
    <property type="match status" value="7"/>
</dbReference>
<proteinExistence type="predicted"/>
<dbReference type="EMBL" id="LN733911">
    <property type="protein sequence ID" value="CEP18812.1"/>
    <property type="molecule type" value="Genomic_DNA"/>
</dbReference>
<dbReference type="AlphaFoldDB" id="A0A0B7NN29"/>
<reference evidence="3 4" key="1">
    <citation type="submission" date="2014-09" db="EMBL/GenBank/DDBJ databases">
        <authorList>
            <person name="Ellenberger Sabrina"/>
        </authorList>
    </citation>
    <scope>NUCLEOTIDE SEQUENCE [LARGE SCALE GENOMIC DNA]</scope>
    <source>
        <strain evidence="3 4">CBS 412.66</strain>
    </source>
</reference>
<evidence type="ECO:0000313" key="3">
    <source>
        <dbReference type="EMBL" id="CEP18812.1"/>
    </source>
</evidence>
<evidence type="ECO:0000256" key="1">
    <source>
        <dbReference type="ARBA" id="ARBA00022737"/>
    </source>
</evidence>
<evidence type="ECO:0000313" key="4">
    <source>
        <dbReference type="Proteomes" id="UP000054107"/>
    </source>
</evidence>
<protein>
    <recommendedName>
        <fullName evidence="5">HCP-like protein</fullName>
    </recommendedName>
</protein>
<dbReference type="InterPro" id="IPR011990">
    <property type="entry name" value="TPR-like_helical_dom_sf"/>
</dbReference>
<gene>
    <name evidence="3" type="primary">PARPA_13120.1 scaffold 45923</name>
</gene>
<keyword evidence="1" id="KW-0677">Repeat</keyword>
<keyword evidence="4" id="KW-1185">Reference proteome</keyword>
<dbReference type="SUPFAM" id="SSF81901">
    <property type="entry name" value="HCP-like"/>
    <property type="match status" value="1"/>
</dbReference>
<dbReference type="InterPro" id="IPR006597">
    <property type="entry name" value="Sel1-like"/>
</dbReference>
<feature type="compositionally biased region" description="Pro residues" evidence="2">
    <location>
        <begin position="46"/>
        <end position="67"/>
    </location>
</feature>
<evidence type="ECO:0000256" key="2">
    <source>
        <dbReference type="SAM" id="MobiDB-lite"/>
    </source>
</evidence>
<feature type="region of interest" description="Disordered" evidence="2">
    <location>
        <begin position="491"/>
        <end position="513"/>
    </location>
</feature>
<evidence type="ECO:0008006" key="5">
    <source>
        <dbReference type="Google" id="ProtNLM"/>
    </source>
</evidence>
<dbReference type="InterPro" id="IPR051726">
    <property type="entry name" value="Chitin_Synth_Reg"/>
</dbReference>
<dbReference type="PANTHER" id="PTHR46430:SF3">
    <property type="entry name" value="ACTIVATOR OF C KINASE PROTEIN 1"/>
    <property type="match status" value="1"/>
</dbReference>
<dbReference type="Gene3D" id="1.25.40.10">
    <property type="entry name" value="Tetratricopeptide repeat domain"/>
    <property type="match status" value="2"/>
</dbReference>
<feature type="compositionally biased region" description="Basic and acidic residues" evidence="2">
    <location>
        <begin position="497"/>
        <end position="513"/>
    </location>
</feature>
<dbReference type="SMART" id="SM00671">
    <property type="entry name" value="SEL1"/>
    <property type="match status" value="7"/>
</dbReference>
<dbReference type="OrthoDB" id="272077at2759"/>
<name>A0A0B7NN29_9FUNG</name>
<sequence length="513" mass="56923">MATLPTNMSAGYQATVVEPRRMASVGPISHSNGSTPNGSLVNLGKEPPPVPPPHQQLPVSPPSNPVTPPIYLNNRPEDMQYFHTPQQQQPQQQPQDYFSSFADAAEDQDYLPDSSLSMALLAGKRRYERINNPNPEFPPVTVENINKLREESRTSGDSKAQLFFARFLLDAVKHLKPNPQEPERARQLKDNLTNEAVKIIKKLASHRVGLADAQFFLGNCYGSGLHGLKSDPDKAFGLYLQGSKQSHPECTYRAAVCYELGLGTKKDHRYAMQFYRKAANLSDPSGMYKLGLILLHGLVGQSKNPREAVSWFLRAAQIADEDHPQSLHELGLAYEKTDSSIPSVIPDSNYARELFSQAAQLGYAPSQFKLGLAYENGHLNCPIDPRRSIAWYSRAAEQNDPNAELALSGWYLTGADGVLNQNDTEAYLWARKAAERGLAKAEYAVGYYAETGVGVIPNLEEARQWYSRAAAHGDLKAKQRIDAFNQSNVTVKRRPTRDKNGKPNAKDSDCKIM</sequence>
<feature type="compositionally biased region" description="Polar residues" evidence="2">
    <location>
        <begin position="29"/>
        <end position="40"/>
    </location>
</feature>
<feature type="region of interest" description="Disordered" evidence="2">
    <location>
        <begin position="23"/>
        <end position="67"/>
    </location>
</feature>
<organism evidence="3 4">
    <name type="scientific">Parasitella parasitica</name>
    <dbReference type="NCBI Taxonomy" id="35722"/>
    <lineage>
        <taxon>Eukaryota</taxon>
        <taxon>Fungi</taxon>
        <taxon>Fungi incertae sedis</taxon>
        <taxon>Mucoromycota</taxon>
        <taxon>Mucoromycotina</taxon>
        <taxon>Mucoromycetes</taxon>
        <taxon>Mucorales</taxon>
        <taxon>Mucorineae</taxon>
        <taxon>Mucoraceae</taxon>
        <taxon>Parasitella</taxon>
    </lineage>
</organism>
<accession>A0A0B7NN29</accession>